<evidence type="ECO:0000313" key="2">
    <source>
        <dbReference type="Proteomes" id="UP000054928"/>
    </source>
</evidence>
<sequence>MWKRDRAAVVAGVIVGENGQFEISKSAVGVESTAKRTEDLCTPRAASSEANHCTTIHTRSSCRY</sequence>
<accession>A0A0P1AFS8</accession>
<dbReference type="Proteomes" id="UP000054928">
    <property type="component" value="Unassembled WGS sequence"/>
</dbReference>
<dbReference type="GeneID" id="36405130"/>
<reference evidence="2" key="1">
    <citation type="submission" date="2014-09" db="EMBL/GenBank/DDBJ databases">
        <authorList>
            <person name="Sharma Rahul"/>
            <person name="Thines Marco"/>
        </authorList>
    </citation>
    <scope>NUCLEOTIDE SEQUENCE [LARGE SCALE GENOMIC DNA]</scope>
</reference>
<dbReference type="AlphaFoldDB" id="A0A0P1AFS8"/>
<name>A0A0P1AFS8_PLAHL</name>
<proteinExistence type="predicted"/>
<dbReference type="EMBL" id="CCYD01000442">
    <property type="protein sequence ID" value="CEG39842.1"/>
    <property type="molecule type" value="Genomic_DNA"/>
</dbReference>
<organism evidence="1 2">
    <name type="scientific">Plasmopara halstedii</name>
    <name type="common">Downy mildew of sunflower</name>
    <dbReference type="NCBI Taxonomy" id="4781"/>
    <lineage>
        <taxon>Eukaryota</taxon>
        <taxon>Sar</taxon>
        <taxon>Stramenopiles</taxon>
        <taxon>Oomycota</taxon>
        <taxon>Peronosporomycetes</taxon>
        <taxon>Peronosporales</taxon>
        <taxon>Peronosporaceae</taxon>
        <taxon>Plasmopara</taxon>
    </lineage>
</organism>
<protein>
    <submittedName>
        <fullName evidence="1">Uncharacterized protein</fullName>
    </submittedName>
</protein>
<keyword evidence="2" id="KW-1185">Reference proteome</keyword>
<evidence type="ECO:0000313" key="1">
    <source>
        <dbReference type="EMBL" id="CEG39842.1"/>
    </source>
</evidence>
<dbReference type="RefSeq" id="XP_024576211.1">
    <property type="nucleotide sequence ID" value="XM_024725433.1"/>
</dbReference>